<evidence type="ECO:0000313" key="1">
    <source>
        <dbReference type="EMBL" id="MEW9922380.1"/>
    </source>
</evidence>
<dbReference type="InterPro" id="IPR050767">
    <property type="entry name" value="Sel1_AlgK"/>
</dbReference>
<organism evidence="1 2">
    <name type="scientific">Sulfitobacter sediminis</name>
    <dbReference type="NCBI Taxonomy" id="3234186"/>
    <lineage>
        <taxon>Bacteria</taxon>
        <taxon>Pseudomonadati</taxon>
        <taxon>Pseudomonadota</taxon>
        <taxon>Alphaproteobacteria</taxon>
        <taxon>Rhodobacterales</taxon>
        <taxon>Roseobacteraceae</taxon>
        <taxon>Sulfitobacter</taxon>
    </lineage>
</organism>
<accession>A0ABV3RTU4</accession>
<comment type="caution">
    <text evidence="1">The sequence shown here is derived from an EMBL/GenBank/DDBJ whole genome shotgun (WGS) entry which is preliminary data.</text>
</comment>
<dbReference type="PANTHER" id="PTHR11102">
    <property type="entry name" value="SEL-1-LIKE PROTEIN"/>
    <property type="match status" value="1"/>
</dbReference>
<dbReference type="Gene3D" id="1.25.40.10">
    <property type="entry name" value="Tetratricopeptide repeat domain"/>
    <property type="match status" value="1"/>
</dbReference>
<dbReference type="InterPro" id="IPR006597">
    <property type="entry name" value="Sel1-like"/>
</dbReference>
<dbReference type="PANTHER" id="PTHR11102:SF160">
    <property type="entry name" value="ERAD-ASSOCIATED E3 UBIQUITIN-PROTEIN LIGASE COMPONENT HRD3"/>
    <property type="match status" value="1"/>
</dbReference>
<dbReference type="EMBL" id="JBFNXX010000051">
    <property type="protein sequence ID" value="MEW9922380.1"/>
    <property type="molecule type" value="Genomic_DNA"/>
</dbReference>
<dbReference type="Pfam" id="PF08238">
    <property type="entry name" value="Sel1"/>
    <property type="match status" value="3"/>
</dbReference>
<keyword evidence="2" id="KW-1185">Reference proteome</keyword>
<dbReference type="Proteomes" id="UP001556098">
    <property type="component" value="Unassembled WGS sequence"/>
</dbReference>
<sequence>MRKSSSIAIFAIELMMAAPSEAEEPIPDYSASLTAYNAGDYRTALESWHSLAEQGYAAAQCNLGYIYEQGFGVSQDYTEAMRWYEAAADQGHARAQAFLGQMYEKGMGVPQDHLEALRWYTVAARQSHAWSQSKLGDMYKSGQGVPKDFVLAHMWFNIASAIGDPMASFRRVEVEKSMTPAQIAEAKERARVCMSSGYFDCKMPGQSTP</sequence>
<protein>
    <submittedName>
        <fullName evidence="1">Tetratricopeptide repeat protein</fullName>
    </submittedName>
</protein>
<dbReference type="SUPFAM" id="SSF81901">
    <property type="entry name" value="HCP-like"/>
    <property type="match status" value="1"/>
</dbReference>
<dbReference type="SMART" id="SM00671">
    <property type="entry name" value="SEL1"/>
    <property type="match status" value="3"/>
</dbReference>
<proteinExistence type="predicted"/>
<dbReference type="InterPro" id="IPR011990">
    <property type="entry name" value="TPR-like_helical_dom_sf"/>
</dbReference>
<reference evidence="1 2" key="1">
    <citation type="submission" date="2024-07" db="EMBL/GenBank/DDBJ databases">
        <title>Marimonas sp.nov., isolated from tidal-flat sediment.</title>
        <authorList>
            <person name="Jayan J.N."/>
            <person name="Lee S.S."/>
        </authorList>
    </citation>
    <scope>NUCLEOTIDE SEQUENCE [LARGE SCALE GENOMIC DNA]</scope>
    <source>
        <strain evidence="1 2">MJW-29</strain>
    </source>
</reference>
<dbReference type="RefSeq" id="WP_367880070.1">
    <property type="nucleotide sequence ID" value="NZ_JBFNXX010000051.1"/>
</dbReference>
<gene>
    <name evidence="1" type="ORF">AB2B41_22505</name>
</gene>
<evidence type="ECO:0000313" key="2">
    <source>
        <dbReference type="Proteomes" id="UP001556098"/>
    </source>
</evidence>
<name>A0ABV3RTU4_9RHOB</name>